<feature type="domain" description="OCP N-terminal" evidence="2">
    <location>
        <begin position="7"/>
        <end position="159"/>
    </location>
</feature>
<dbReference type="Pfam" id="PF09150">
    <property type="entry name" value="Carot_N"/>
    <property type="match status" value="1"/>
</dbReference>
<evidence type="ECO:0000313" key="4">
    <source>
        <dbReference type="Proteomes" id="UP000636505"/>
    </source>
</evidence>
<dbReference type="Proteomes" id="UP000636505">
    <property type="component" value="Unassembled WGS sequence"/>
</dbReference>
<reference evidence="3" key="1">
    <citation type="submission" date="2020-10" db="EMBL/GenBank/DDBJ databases">
        <authorList>
            <person name="Castelo-Branco R."/>
            <person name="Eusebio N."/>
            <person name="Adriana R."/>
            <person name="Vieira A."/>
            <person name="Brugerolle De Fraissinette N."/>
            <person name="Rezende De Castro R."/>
            <person name="Schneider M.P."/>
            <person name="Vasconcelos V."/>
            <person name="Leao P.N."/>
        </authorList>
    </citation>
    <scope>NUCLEOTIDE SEQUENCE</scope>
    <source>
        <strain evidence="3">LEGE 07310</strain>
    </source>
</reference>
<evidence type="ECO:0000256" key="1">
    <source>
        <dbReference type="PROSITE-ProRule" id="PRU01109"/>
    </source>
</evidence>
<dbReference type="InterPro" id="IPR036917">
    <property type="entry name" value="Orange_carotenoid-bd_N_sf"/>
</dbReference>
<keyword evidence="1" id="KW-0157">Chromophore</keyword>
<dbReference type="Gene3D" id="1.10.2090.10">
    <property type="entry name" value="Orange carotenoid-binding protein, N-terminal domain"/>
    <property type="match status" value="1"/>
</dbReference>
<dbReference type="GO" id="GO:0016037">
    <property type="term" value="P:light absorption"/>
    <property type="evidence" value="ECO:0007669"/>
    <property type="project" value="UniProtKB-UniRule"/>
</dbReference>
<proteinExistence type="inferred from homology"/>
<dbReference type="GO" id="GO:0031404">
    <property type="term" value="F:chloride ion binding"/>
    <property type="evidence" value="ECO:0007669"/>
    <property type="project" value="InterPro"/>
</dbReference>
<sequence>MSTASHSSDVDQALSKFQGLSVDEQLAFLWYVYEKMGSSITPAAPGTAASEVAHGLSQQVEALEMGEPQLEVMRDIASGKDTRFSRSYGSLDDNTKLAFWYALAQGMEGGTIVPMPENYTASEATHQLLGSLESMDQQQQITILRDAVLPMGAEAKQGTV</sequence>
<dbReference type="PROSITE" id="PS51773">
    <property type="entry name" value="OCP_N"/>
    <property type="match status" value="1"/>
</dbReference>
<dbReference type="RefSeq" id="WP_193907188.1">
    <property type="nucleotide sequence ID" value="NZ_JADEXG010000023.1"/>
</dbReference>
<keyword evidence="1" id="KW-0605">Phycobilisome</keyword>
<accession>A0A8J7AD98</accession>
<gene>
    <name evidence="3" type="ORF">IQ241_11480</name>
</gene>
<keyword evidence="1" id="KW-0793">Thylakoid</keyword>
<dbReference type="InterPro" id="IPR015233">
    <property type="entry name" value="Orange_carotenoid-bd_N"/>
</dbReference>
<comment type="similarity">
    <text evidence="1">Belongs to the orange carotenoid-binding protein family.</text>
</comment>
<name>A0A8J7AD98_9CYAN</name>
<protein>
    <submittedName>
        <fullName evidence="3">Orange carotenoid protein</fullName>
    </submittedName>
</protein>
<keyword evidence="4" id="KW-1185">Reference proteome</keyword>
<dbReference type="GO" id="GO:0030089">
    <property type="term" value="C:phycobilisome"/>
    <property type="evidence" value="ECO:0007669"/>
    <property type="project" value="UniProtKB-UniRule"/>
</dbReference>
<dbReference type="AlphaFoldDB" id="A0A8J7AD98"/>
<keyword evidence="1" id="KW-0472">Membrane</keyword>
<organism evidence="3 4">
    <name type="scientific">Vasconcelosia minhoensis LEGE 07310</name>
    <dbReference type="NCBI Taxonomy" id="915328"/>
    <lineage>
        <taxon>Bacteria</taxon>
        <taxon>Bacillati</taxon>
        <taxon>Cyanobacteriota</taxon>
        <taxon>Cyanophyceae</taxon>
        <taxon>Nodosilineales</taxon>
        <taxon>Cymatolegaceae</taxon>
        <taxon>Vasconcelosia</taxon>
        <taxon>Vasconcelosia minhoensis</taxon>
    </lineage>
</organism>
<dbReference type="EMBL" id="JADEXG010000023">
    <property type="protein sequence ID" value="MBE9077906.1"/>
    <property type="molecule type" value="Genomic_DNA"/>
</dbReference>
<evidence type="ECO:0000313" key="3">
    <source>
        <dbReference type="EMBL" id="MBE9077906.1"/>
    </source>
</evidence>
<dbReference type="SUPFAM" id="SSF81930">
    <property type="entry name" value="Orange carotenoid protein, N-terminal domain"/>
    <property type="match status" value="1"/>
</dbReference>
<comment type="caution">
    <text evidence="3">The sequence shown here is derived from an EMBL/GenBank/DDBJ whole genome shotgun (WGS) entry which is preliminary data.</text>
</comment>
<evidence type="ECO:0000259" key="2">
    <source>
        <dbReference type="PROSITE" id="PS51773"/>
    </source>
</evidence>
<keyword evidence="1" id="KW-0042">Antenna complex</keyword>